<dbReference type="EMBL" id="JASBRG010000006">
    <property type="protein sequence ID" value="MDI3320103.1"/>
    <property type="molecule type" value="Genomic_DNA"/>
</dbReference>
<keyword evidence="9" id="KW-1185">Reference proteome</keyword>
<name>A0ABT6RBZ5_9BACT</name>
<accession>A0ABT6RBZ5</accession>
<gene>
    <name evidence="8" type="ORF">QJ048_09990</name>
</gene>
<dbReference type="PANTHER" id="PTHR30606">
    <property type="entry name" value="LIPID A BIOSYNTHESIS LAUROYL ACYLTRANSFERASE"/>
    <property type="match status" value="1"/>
</dbReference>
<evidence type="ECO:0000256" key="6">
    <source>
        <dbReference type="ARBA" id="ARBA00023315"/>
    </source>
</evidence>
<dbReference type="RefSeq" id="WP_282334202.1">
    <property type="nucleotide sequence ID" value="NZ_JASBRG010000006.1"/>
</dbReference>
<evidence type="ECO:0000256" key="4">
    <source>
        <dbReference type="ARBA" id="ARBA00022679"/>
    </source>
</evidence>
<dbReference type="InterPro" id="IPR004960">
    <property type="entry name" value="LipA_acyltrans"/>
</dbReference>
<evidence type="ECO:0000256" key="5">
    <source>
        <dbReference type="ARBA" id="ARBA00023136"/>
    </source>
</evidence>
<evidence type="ECO:0000256" key="3">
    <source>
        <dbReference type="ARBA" id="ARBA00022519"/>
    </source>
</evidence>
<keyword evidence="5 7" id="KW-0472">Membrane</keyword>
<keyword evidence="7" id="KW-0812">Transmembrane</keyword>
<dbReference type="GO" id="GO:0016746">
    <property type="term" value="F:acyltransferase activity"/>
    <property type="evidence" value="ECO:0007669"/>
    <property type="project" value="UniProtKB-KW"/>
</dbReference>
<dbReference type="CDD" id="cd07984">
    <property type="entry name" value="LPLAT_LABLAT-like"/>
    <property type="match status" value="1"/>
</dbReference>
<keyword evidence="3" id="KW-0997">Cell inner membrane</keyword>
<evidence type="ECO:0000313" key="9">
    <source>
        <dbReference type="Proteomes" id="UP001226434"/>
    </source>
</evidence>
<dbReference type="Pfam" id="PF03279">
    <property type="entry name" value="Lip_A_acyltrans"/>
    <property type="match status" value="1"/>
</dbReference>
<comment type="subcellular location">
    <subcellularLocation>
        <location evidence="1">Cell inner membrane</location>
    </subcellularLocation>
</comment>
<sequence length="293" mass="34342">MSSWQGRSKGTPLGYRIFISILKNFGVSPAYFLLRFVAGYYFLFDRKSSKILHSYFRDRLHFSKWKTFRMMYKNYYVFGQGIIDKVVMMANVENQFTFDFDGEENLRNITALGKGGLLLSAHLGNWEIAGHLLKRLETRINIVMYDGEHEQIKQYLEGVTGKRNMNVIVIKDDISHIYAINEALRNNELVCMHADRFVEGNKTVSHAFLGEEARFPLGPFVLASTFKVPVSFVYAFKETNKHYHLFSSEPRHYTHLAKAEIVPALLKDYVEEMERKAKLYPTQWFNYYDFWKA</sequence>
<evidence type="ECO:0000313" key="8">
    <source>
        <dbReference type="EMBL" id="MDI3320103.1"/>
    </source>
</evidence>
<dbReference type="Proteomes" id="UP001226434">
    <property type="component" value="Unassembled WGS sequence"/>
</dbReference>
<proteinExistence type="predicted"/>
<keyword evidence="2" id="KW-1003">Cell membrane</keyword>
<evidence type="ECO:0000256" key="1">
    <source>
        <dbReference type="ARBA" id="ARBA00004533"/>
    </source>
</evidence>
<organism evidence="8 9">
    <name type="scientific">Pinibacter soli</name>
    <dbReference type="NCBI Taxonomy" id="3044211"/>
    <lineage>
        <taxon>Bacteria</taxon>
        <taxon>Pseudomonadati</taxon>
        <taxon>Bacteroidota</taxon>
        <taxon>Chitinophagia</taxon>
        <taxon>Chitinophagales</taxon>
        <taxon>Chitinophagaceae</taxon>
        <taxon>Pinibacter</taxon>
    </lineage>
</organism>
<evidence type="ECO:0000256" key="2">
    <source>
        <dbReference type="ARBA" id="ARBA00022475"/>
    </source>
</evidence>
<protein>
    <submittedName>
        <fullName evidence="8">Lipid A biosynthesis acyltransferase</fullName>
    </submittedName>
</protein>
<dbReference type="PANTHER" id="PTHR30606:SF9">
    <property type="entry name" value="LIPID A BIOSYNTHESIS LAUROYLTRANSFERASE"/>
    <property type="match status" value="1"/>
</dbReference>
<feature type="transmembrane region" description="Helical" evidence="7">
    <location>
        <begin position="21"/>
        <end position="43"/>
    </location>
</feature>
<keyword evidence="4" id="KW-0808">Transferase</keyword>
<reference evidence="8 9" key="1">
    <citation type="submission" date="2023-05" db="EMBL/GenBank/DDBJ databases">
        <title>Genome sequence of Pinibacter sp. MAH-24.</title>
        <authorList>
            <person name="Huq M.A."/>
        </authorList>
    </citation>
    <scope>NUCLEOTIDE SEQUENCE [LARGE SCALE GENOMIC DNA]</scope>
    <source>
        <strain evidence="8 9">MAH-24</strain>
    </source>
</reference>
<keyword evidence="7" id="KW-1133">Transmembrane helix</keyword>
<evidence type="ECO:0000256" key="7">
    <source>
        <dbReference type="SAM" id="Phobius"/>
    </source>
</evidence>
<keyword evidence="6 8" id="KW-0012">Acyltransferase</keyword>
<comment type="caution">
    <text evidence="8">The sequence shown here is derived from an EMBL/GenBank/DDBJ whole genome shotgun (WGS) entry which is preliminary data.</text>
</comment>